<comment type="similarity">
    <text evidence="4">Belongs to the TonB-dependent receptor family.</text>
</comment>
<organism evidence="6 7">
    <name type="scientific">Proteiniphilum saccharofermentans</name>
    <dbReference type="NCBI Taxonomy" id="1642647"/>
    <lineage>
        <taxon>Bacteria</taxon>
        <taxon>Pseudomonadati</taxon>
        <taxon>Bacteroidota</taxon>
        <taxon>Bacteroidia</taxon>
        <taxon>Bacteroidales</taxon>
        <taxon>Dysgonomonadaceae</taxon>
        <taxon>Proteiniphilum</taxon>
    </lineage>
</organism>
<dbReference type="Pfam" id="PF13715">
    <property type="entry name" value="CarbopepD_reg_2"/>
    <property type="match status" value="1"/>
</dbReference>
<dbReference type="NCBIfam" id="TIGR04057">
    <property type="entry name" value="SusC_RagA_signa"/>
    <property type="match status" value="1"/>
</dbReference>
<proteinExistence type="inferred from homology"/>
<dbReference type="InterPro" id="IPR039426">
    <property type="entry name" value="TonB-dep_rcpt-like"/>
</dbReference>
<dbReference type="InterPro" id="IPR011662">
    <property type="entry name" value="Secretin/TonB_short_N"/>
</dbReference>
<dbReference type="Gene3D" id="2.60.40.1120">
    <property type="entry name" value="Carboxypeptidase-like, regulatory domain"/>
    <property type="match status" value="1"/>
</dbReference>
<keyword evidence="4" id="KW-0812">Transmembrane</keyword>
<comment type="subcellular location">
    <subcellularLocation>
        <location evidence="4">Cell outer membrane</location>
        <topology evidence="4">Multi-pass membrane protein</topology>
    </subcellularLocation>
</comment>
<dbReference type="AlphaFoldDB" id="A0A1R3T903"/>
<dbReference type="PROSITE" id="PS52016">
    <property type="entry name" value="TONB_DEPENDENT_REC_3"/>
    <property type="match status" value="1"/>
</dbReference>
<dbReference type="Pfam" id="PF07660">
    <property type="entry name" value="STN"/>
    <property type="match status" value="1"/>
</dbReference>
<reference evidence="6 7" key="1">
    <citation type="submission" date="2016-08" db="EMBL/GenBank/DDBJ databases">
        <authorList>
            <person name="Seilhamer J.J."/>
        </authorList>
    </citation>
    <scope>NUCLEOTIDE SEQUENCE [LARGE SCALE GENOMIC DNA]</scope>
    <source>
        <strain evidence="6">M3/6</strain>
    </source>
</reference>
<dbReference type="STRING" id="1642647.PSM36_2989"/>
<dbReference type="SUPFAM" id="SSF56935">
    <property type="entry name" value="Porins"/>
    <property type="match status" value="1"/>
</dbReference>
<dbReference type="FunFam" id="2.60.40.1120:FF:000003">
    <property type="entry name" value="Outer membrane protein Omp121"/>
    <property type="match status" value="1"/>
</dbReference>
<keyword evidence="4" id="KW-1134">Transmembrane beta strand</keyword>
<dbReference type="InterPro" id="IPR023997">
    <property type="entry name" value="TonB-dep_OMP_SusC/RagA_CS"/>
</dbReference>
<evidence type="ECO:0000256" key="3">
    <source>
        <dbReference type="ARBA" id="ARBA00023237"/>
    </source>
</evidence>
<dbReference type="KEGG" id="psac:PSM36_2989"/>
<protein>
    <submittedName>
        <fullName evidence="6">TonB-linked outer membrane protein, SusC/RagA family</fullName>
    </submittedName>
</protein>
<dbReference type="InterPro" id="IPR037066">
    <property type="entry name" value="Plug_dom_sf"/>
</dbReference>
<dbReference type="InterPro" id="IPR012910">
    <property type="entry name" value="Plug_dom"/>
</dbReference>
<dbReference type="InterPro" id="IPR008969">
    <property type="entry name" value="CarboxyPept-like_regulatory"/>
</dbReference>
<dbReference type="Pfam" id="PF07715">
    <property type="entry name" value="Plug"/>
    <property type="match status" value="1"/>
</dbReference>
<evidence type="ECO:0000256" key="1">
    <source>
        <dbReference type="ARBA" id="ARBA00022448"/>
    </source>
</evidence>
<keyword evidence="7" id="KW-1185">Reference proteome</keyword>
<evidence type="ECO:0000313" key="7">
    <source>
        <dbReference type="Proteomes" id="UP000187464"/>
    </source>
</evidence>
<sequence length="1142" mass="129615">MKNFDKYGISHIINIQLLRRMKIATILLLTCVGICGAANSYSQDKELSLNLEEKTVKEVFAEIEKNSEFIFFYFHDDVDLDRKVTVNVKEKKINEILDQIFRSTDTGYLIKDRQIYLSKKHPQIRQSGKKRITGTVTDANGDPMIGANVSVRNTTNGTVTNIDGLYVIDANDTDILVFNYIGFLTQEVRIGDRNVLNITLQEDEQMLEEVVVVGYGQQSKSSVVSSVSTVTSKELSVPTSNLTNNLAGQLAGLISIQRSGEPGRDDAEFWIRGISTFKGGTNPLVLVDGIPRAISNIEPDEIETFSLLKDAAATAVYGAEGANGVILITSKRGNISKPRISFRGEYSVSQPTRLPEFVDSWDYIELANEANFNDGENPYKYPEEIERYRNRVDNDLYPNSKWMDELLANNYSNQRYTLNFRGGAENAKYFVSMAYFQQEGIFKQNPMEKYKGDFGFERYNLRSNIDLNVTKSTLLSIDLSGQYVNRTTSNRSPGDIFRFMLHTPPHLFPPVYSDGTLATYLTQSDGNNRNPYNMLMNQGYRKMWGTMIQSNIGLNQDLSFVTPGLKFNGKVSLDYDGNFQTLRNHWPSLFNAIGRDEDGTLIFATSESGSPELKDPETQPSVSYRRIYIEGSFDYLRTFQEKHTVGGMLLYMQKETQASDVVLPFRKQGMVGRATYSYDDRYFIEGNFGYTGSETFAKGKKFGFFPAVGLSYYISNEKFYPAALSNIMNKAKIRLSYGRTGNDDTGSARFLYRATFQMDAGGFNQGIGSNGGTNGLGDGIKDIRFVNNNIQWEIENKRNVGVDLGFMNNRIELTADYFNNRRENILMERNTIPGVAGFHARPWENFGIVDNRGVDASLNVRQDWGPVKVSMRGTFTFARNKIIEYDELPKEYPWQAVTGTRVGDHELYIAERLYTEDDFIKTQKANGTYTYELKPGLPEVTLEGILGPGDIKYRDINNDGRIDNFDKVRGVGHPYNPEINYGFGINVEYKGFYVSTFFQGTGNSSILLASGNNTFWPFNWGIEKSNIRKEFLDSRWTADNPSQDVIMPRLHVGYAKNVNKEPSTWWLRNGSFLRFKNLEVGYNIPKQYTQQLLLNGARVYLQGYNMYVWDDVKYWDPELGNQNGGNSYPLPRTFTLGVELNF</sequence>
<evidence type="ECO:0000256" key="4">
    <source>
        <dbReference type="PROSITE-ProRule" id="PRU01360"/>
    </source>
</evidence>
<keyword evidence="3 4" id="KW-0998">Cell outer membrane</keyword>
<dbReference type="EMBL" id="LT605205">
    <property type="protein sequence ID" value="SCD21778.1"/>
    <property type="molecule type" value="Genomic_DNA"/>
</dbReference>
<dbReference type="RefSeq" id="WP_083711083.1">
    <property type="nucleotide sequence ID" value="NZ_LT605205.1"/>
</dbReference>
<dbReference type="NCBIfam" id="TIGR04056">
    <property type="entry name" value="OMP_RagA_SusC"/>
    <property type="match status" value="1"/>
</dbReference>
<evidence type="ECO:0000259" key="5">
    <source>
        <dbReference type="SMART" id="SM00965"/>
    </source>
</evidence>
<feature type="domain" description="Secretin/TonB short N-terminal" evidence="5">
    <location>
        <begin position="70"/>
        <end position="120"/>
    </location>
</feature>
<dbReference type="Gene3D" id="2.170.130.10">
    <property type="entry name" value="TonB-dependent receptor, plug domain"/>
    <property type="match status" value="1"/>
</dbReference>
<evidence type="ECO:0000313" key="6">
    <source>
        <dbReference type="EMBL" id="SCD21778.1"/>
    </source>
</evidence>
<accession>A0A1R3T903</accession>
<dbReference type="SMART" id="SM00965">
    <property type="entry name" value="STN"/>
    <property type="match status" value="1"/>
</dbReference>
<dbReference type="Proteomes" id="UP000187464">
    <property type="component" value="Chromosome I"/>
</dbReference>
<name>A0A1R3T903_9BACT</name>
<keyword evidence="1 4" id="KW-0813">Transport</keyword>
<gene>
    <name evidence="6" type="ORF">PSM36_2989</name>
</gene>
<dbReference type="SUPFAM" id="SSF49464">
    <property type="entry name" value="Carboxypeptidase regulatory domain-like"/>
    <property type="match status" value="1"/>
</dbReference>
<dbReference type="InterPro" id="IPR023996">
    <property type="entry name" value="TonB-dep_OMP_SusC/RagA"/>
</dbReference>
<dbReference type="FunFam" id="2.170.130.10:FF:000003">
    <property type="entry name" value="SusC/RagA family TonB-linked outer membrane protein"/>
    <property type="match status" value="1"/>
</dbReference>
<evidence type="ECO:0000256" key="2">
    <source>
        <dbReference type="ARBA" id="ARBA00023136"/>
    </source>
</evidence>
<keyword evidence="2 4" id="KW-0472">Membrane</keyword>
<dbReference type="GO" id="GO:0009279">
    <property type="term" value="C:cell outer membrane"/>
    <property type="evidence" value="ECO:0007669"/>
    <property type="project" value="UniProtKB-SubCell"/>
</dbReference>